<feature type="region of interest" description="Disordered" evidence="1">
    <location>
        <begin position="1"/>
        <end position="53"/>
    </location>
</feature>
<name>A0ABR6ZNW2_9BURK</name>
<organism evidence="2 3">
    <name type="scientific">Undibacterium hunanense</name>
    <dbReference type="NCBI Taxonomy" id="2762292"/>
    <lineage>
        <taxon>Bacteria</taxon>
        <taxon>Pseudomonadati</taxon>
        <taxon>Pseudomonadota</taxon>
        <taxon>Betaproteobacteria</taxon>
        <taxon>Burkholderiales</taxon>
        <taxon>Oxalobacteraceae</taxon>
        <taxon>Undibacterium</taxon>
    </lineage>
</organism>
<evidence type="ECO:0000256" key="1">
    <source>
        <dbReference type="SAM" id="MobiDB-lite"/>
    </source>
</evidence>
<evidence type="ECO:0000313" key="2">
    <source>
        <dbReference type="EMBL" id="MBC3917554.1"/>
    </source>
</evidence>
<evidence type="ECO:0000313" key="3">
    <source>
        <dbReference type="Proteomes" id="UP000650424"/>
    </source>
</evidence>
<dbReference type="Proteomes" id="UP000650424">
    <property type="component" value="Unassembled WGS sequence"/>
</dbReference>
<protein>
    <submittedName>
        <fullName evidence="2">Uncharacterized protein</fullName>
    </submittedName>
</protein>
<gene>
    <name evidence="2" type="ORF">H8L32_08735</name>
</gene>
<accession>A0ABR6ZNW2</accession>
<feature type="compositionally biased region" description="Basic and acidic residues" evidence="1">
    <location>
        <begin position="1"/>
        <end position="11"/>
    </location>
</feature>
<sequence length="53" mass="5694">MPGRRPVREQHAPSGEENIVGDHGDVLAVPTNDKEKKPSKVSAWVATVSDDGE</sequence>
<proteinExistence type="predicted"/>
<reference evidence="2 3" key="1">
    <citation type="submission" date="2020-08" db="EMBL/GenBank/DDBJ databases">
        <title>Novel species isolated from subtropical streams in China.</title>
        <authorList>
            <person name="Lu H."/>
        </authorList>
    </citation>
    <scope>NUCLEOTIDE SEQUENCE [LARGE SCALE GENOMIC DNA]</scope>
    <source>
        <strain evidence="2 3">CY18W</strain>
    </source>
</reference>
<keyword evidence="3" id="KW-1185">Reference proteome</keyword>
<comment type="caution">
    <text evidence="2">The sequence shown here is derived from an EMBL/GenBank/DDBJ whole genome shotgun (WGS) entry which is preliminary data.</text>
</comment>
<dbReference type="EMBL" id="JACOGF010000003">
    <property type="protein sequence ID" value="MBC3917554.1"/>
    <property type="molecule type" value="Genomic_DNA"/>
</dbReference>